<reference evidence="3" key="3">
    <citation type="submission" date="2023-05" db="EMBL/GenBank/DDBJ databases">
        <authorList>
            <person name="Smith C.H."/>
        </authorList>
    </citation>
    <scope>NUCLEOTIDE SEQUENCE</scope>
    <source>
        <strain evidence="3">CHS0354</strain>
        <tissue evidence="3">Mantle</tissue>
    </source>
</reference>
<dbReference type="PANTHER" id="PTHR11188:SF17">
    <property type="entry name" value="FI21816P1"/>
    <property type="match status" value="1"/>
</dbReference>
<organism evidence="3 4">
    <name type="scientific">Potamilus streckersoni</name>
    <dbReference type="NCBI Taxonomy" id="2493646"/>
    <lineage>
        <taxon>Eukaryota</taxon>
        <taxon>Metazoa</taxon>
        <taxon>Spiralia</taxon>
        <taxon>Lophotrochozoa</taxon>
        <taxon>Mollusca</taxon>
        <taxon>Bivalvia</taxon>
        <taxon>Autobranchia</taxon>
        <taxon>Heteroconchia</taxon>
        <taxon>Palaeoheterodonta</taxon>
        <taxon>Unionida</taxon>
        <taxon>Unionoidea</taxon>
        <taxon>Unionidae</taxon>
        <taxon>Ambleminae</taxon>
        <taxon>Lampsilini</taxon>
        <taxon>Potamilus</taxon>
    </lineage>
</organism>
<protein>
    <recommendedName>
        <fullName evidence="2">Arrestin C-terminal-like domain-containing protein</fullName>
    </recommendedName>
</protein>
<keyword evidence="4" id="KW-1185">Reference proteome</keyword>
<dbReference type="PANTHER" id="PTHR11188">
    <property type="entry name" value="ARRESTIN DOMAIN CONTAINING PROTEIN"/>
    <property type="match status" value="1"/>
</dbReference>
<dbReference type="Proteomes" id="UP001195483">
    <property type="component" value="Unassembled WGS sequence"/>
</dbReference>
<accession>A0AAE0SID3</accession>
<proteinExistence type="inferred from homology"/>
<dbReference type="AlphaFoldDB" id="A0AAE0SID3"/>
<dbReference type="Pfam" id="PF00339">
    <property type="entry name" value="Arrestin_N"/>
    <property type="match status" value="1"/>
</dbReference>
<dbReference type="InterPro" id="IPR050357">
    <property type="entry name" value="Arrestin_domain-protein"/>
</dbReference>
<dbReference type="InterPro" id="IPR011021">
    <property type="entry name" value="Arrestin-like_N"/>
</dbReference>
<comment type="similarity">
    <text evidence="1">Belongs to the arrestin family.</text>
</comment>
<evidence type="ECO:0000313" key="4">
    <source>
        <dbReference type="Proteomes" id="UP001195483"/>
    </source>
</evidence>
<dbReference type="SUPFAM" id="SSF81296">
    <property type="entry name" value="E set domains"/>
    <property type="match status" value="2"/>
</dbReference>
<gene>
    <name evidence="3" type="ORF">CHS0354_032950</name>
</gene>
<dbReference type="SMART" id="SM01017">
    <property type="entry name" value="Arrestin_C"/>
    <property type="match status" value="1"/>
</dbReference>
<evidence type="ECO:0000259" key="2">
    <source>
        <dbReference type="SMART" id="SM01017"/>
    </source>
</evidence>
<dbReference type="InterPro" id="IPR011022">
    <property type="entry name" value="Arrestin_C-like"/>
</dbReference>
<dbReference type="InterPro" id="IPR014756">
    <property type="entry name" value="Ig_E-set"/>
</dbReference>
<dbReference type="Gene3D" id="2.60.40.640">
    <property type="match status" value="2"/>
</dbReference>
<reference evidence="3" key="1">
    <citation type="journal article" date="2021" name="Genome Biol. Evol.">
        <title>A High-Quality Reference Genome for a Parasitic Bivalve with Doubly Uniparental Inheritance (Bivalvia: Unionida).</title>
        <authorList>
            <person name="Smith C.H."/>
        </authorList>
    </citation>
    <scope>NUCLEOTIDE SEQUENCE</scope>
    <source>
        <strain evidence="3">CHS0354</strain>
    </source>
</reference>
<dbReference type="GO" id="GO:0015031">
    <property type="term" value="P:protein transport"/>
    <property type="evidence" value="ECO:0007669"/>
    <property type="project" value="TreeGrafter"/>
</dbReference>
<evidence type="ECO:0000256" key="1">
    <source>
        <dbReference type="ARBA" id="ARBA00005298"/>
    </source>
</evidence>
<feature type="domain" description="Arrestin C-terminal-like" evidence="2">
    <location>
        <begin position="168"/>
        <end position="298"/>
    </location>
</feature>
<dbReference type="GO" id="GO:0005737">
    <property type="term" value="C:cytoplasm"/>
    <property type="evidence" value="ECO:0007669"/>
    <property type="project" value="TreeGrafter"/>
</dbReference>
<dbReference type="Pfam" id="PF02752">
    <property type="entry name" value="Arrestin_C"/>
    <property type="match status" value="1"/>
</dbReference>
<sequence>MRADIIYGNGRGVYVPGQTVDGHVKVSVTDSTKIEEINLQWLGHAIVSWSEGTGDDSTSYSDKETYFDTKMLLLEKKPYQHKNLKLLPGVYMYPFGFQLPLDIPNSYRGFSGFVNYEVTVTVVRPWAFNVSKRVPFTVISHLDLNTLPYANTIGIAEDEKTVKRCFGSSGPIRATITTDRLGYVPGEDIVFTAEIHNRSDTDLRPCQAALSMNVCYHAYSRITKGSYILCKLMGPEIPRGRSCLWEKQRLAIPPLPPSFLHGCKLIDIEYYISITVKPYEHSSSLFVPLMIVIGTIPLKTATNIIPQLEFSEVQHVKSDLSTLYPFYRFKSLIPT</sequence>
<comment type="caution">
    <text evidence="3">The sequence shown here is derived from an EMBL/GenBank/DDBJ whole genome shotgun (WGS) entry which is preliminary data.</text>
</comment>
<dbReference type="InterPro" id="IPR014752">
    <property type="entry name" value="Arrestin-like_C"/>
</dbReference>
<reference evidence="3" key="2">
    <citation type="journal article" date="2021" name="Genome Biol. Evol.">
        <title>Developing a high-quality reference genome for a parasitic bivalve with doubly uniparental inheritance (Bivalvia: Unionida).</title>
        <authorList>
            <person name="Smith C.H."/>
        </authorList>
    </citation>
    <scope>NUCLEOTIDE SEQUENCE</scope>
    <source>
        <strain evidence="3">CHS0354</strain>
        <tissue evidence="3">Mantle</tissue>
    </source>
</reference>
<name>A0AAE0SID3_9BIVA</name>
<evidence type="ECO:0000313" key="3">
    <source>
        <dbReference type="EMBL" id="KAK3592256.1"/>
    </source>
</evidence>
<dbReference type="EMBL" id="JAEAOA010001941">
    <property type="protein sequence ID" value="KAK3592256.1"/>
    <property type="molecule type" value="Genomic_DNA"/>
</dbReference>